<dbReference type="InterPro" id="IPR006158">
    <property type="entry name" value="Cobalamin-bd"/>
</dbReference>
<reference evidence="10" key="1">
    <citation type="journal article" date="2014" name="Front. Microbiol.">
        <title>High frequency of phylogenetically diverse reductive dehalogenase-homologous genes in deep subseafloor sedimentary metagenomes.</title>
        <authorList>
            <person name="Kawai M."/>
            <person name="Futagami T."/>
            <person name="Toyoda A."/>
            <person name="Takaki Y."/>
            <person name="Nishi S."/>
            <person name="Hori S."/>
            <person name="Arai W."/>
            <person name="Tsubouchi T."/>
            <person name="Morono Y."/>
            <person name="Uchiyama I."/>
            <person name="Ito T."/>
            <person name="Fujiyama A."/>
            <person name="Inagaki F."/>
            <person name="Takami H."/>
        </authorList>
    </citation>
    <scope>NUCLEOTIDE SEQUENCE</scope>
    <source>
        <strain evidence="10">Expedition CK06-06</strain>
    </source>
</reference>
<feature type="non-terminal residue" evidence="10">
    <location>
        <position position="419"/>
    </location>
</feature>
<keyword evidence="7" id="KW-0411">Iron-sulfur</keyword>
<keyword evidence="6" id="KW-0408">Iron</keyword>
<keyword evidence="3" id="KW-0808">Transferase</keyword>
<dbReference type="GO" id="GO:0051539">
    <property type="term" value="F:4 iron, 4 sulfur cluster binding"/>
    <property type="evidence" value="ECO:0007669"/>
    <property type="project" value="UniProtKB-KW"/>
</dbReference>
<dbReference type="InterPro" id="IPR006638">
    <property type="entry name" value="Elp3/MiaA/NifB-like_rSAM"/>
</dbReference>
<sequence>EKGEGNMAKKLLLINPLQQAKLNISVFSGLPPICLAYLAALTPSEWDIKIIDETVESLTFEDTDLVGITAMTGTAPRAYEISEEYRRKGIKTVMGGIHASMLYDEATQFVDSVVIGEAESVWQSLLHDFESNELKRFYRGERTSLENLVKPRRDLYPVKYRFKDSVQTARGCPNDCEFCSVPAFNGRTYRQRPVEEVLDEIEALDSKFFFFSDDNIFGYGEKAEQRAIQLFRGMKERGLNKRWACQPGIDFAINPEVLKYAQEAGCFAAFIGFESINEEALQGMHKVRNLKVGVGHYKEIIKKIHDHGIGILGAFVFGSDGDRKDVFQRTTEFILDSKIDGTQLTILTPFPGTRLYNRLKQEGRLLLTNYPDDWKYYDFAEVLFMPKHMTPDELKEGVTQMYKHTTSRVTSLKRAFNSV</sequence>
<dbReference type="GO" id="GO:0046872">
    <property type="term" value="F:metal ion binding"/>
    <property type="evidence" value="ECO:0007669"/>
    <property type="project" value="UniProtKB-KW"/>
</dbReference>
<dbReference type="Pfam" id="PF02310">
    <property type="entry name" value="B12-binding"/>
    <property type="match status" value="1"/>
</dbReference>
<comment type="cofactor">
    <cofactor evidence="1">
        <name>[4Fe-4S] cluster</name>
        <dbReference type="ChEBI" id="CHEBI:49883"/>
    </cofactor>
</comment>
<keyword evidence="2" id="KW-0489">Methyltransferase</keyword>
<evidence type="ECO:0000256" key="4">
    <source>
        <dbReference type="ARBA" id="ARBA00022691"/>
    </source>
</evidence>
<dbReference type="InterPro" id="IPR034466">
    <property type="entry name" value="Methyltransferase_Class_B"/>
</dbReference>
<evidence type="ECO:0000256" key="2">
    <source>
        <dbReference type="ARBA" id="ARBA00022603"/>
    </source>
</evidence>
<dbReference type="InterPro" id="IPR058240">
    <property type="entry name" value="rSAM_sf"/>
</dbReference>
<dbReference type="SUPFAM" id="SSF102114">
    <property type="entry name" value="Radical SAM enzymes"/>
    <property type="match status" value="1"/>
</dbReference>
<keyword evidence="5" id="KW-0479">Metal-binding</keyword>
<dbReference type="SFLD" id="SFLDG01082">
    <property type="entry name" value="B12-binding_domain_containing"/>
    <property type="match status" value="1"/>
</dbReference>
<dbReference type="SMART" id="SM00729">
    <property type="entry name" value="Elp3"/>
    <property type="match status" value="1"/>
</dbReference>
<dbReference type="CDD" id="cd02068">
    <property type="entry name" value="radical_SAM_B12_BD"/>
    <property type="match status" value="1"/>
</dbReference>
<evidence type="ECO:0000313" key="10">
    <source>
        <dbReference type="EMBL" id="GAI03736.1"/>
    </source>
</evidence>
<dbReference type="Gene3D" id="3.80.30.20">
    <property type="entry name" value="tm_1862 like domain"/>
    <property type="match status" value="1"/>
</dbReference>
<feature type="domain" description="B12-binding" evidence="8">
    <location>
        <begin position="1"/>
        <end position="136"/>
    </location>
</feature>
<dbReference type="PANTHER" id="PTHR43409:SF7">
    <property type="entry name" value="BLL1977 PROTEIN"/>
    <property type="match status" value="1"/>
</dbReference>
<dbReference type="AlphaFoldDB" id="X1LCZ9"/>
<dbReference type="InterPro" id="IPR023404">
    <property type="entry name" value="rSAM_horseshoe"/>
</dbReference>
<evidence type="ECO:0000259" key="8">
    <source>
        <dbReference type="PROSITE" id="PS51332"/>
    </source>
</evidence>
<feature type="domain" description="Radical SAM core" evidence="9">
    <location>
        <begin position="158"/>
        <end position="392"/>
    </location>
</feature>
<dbReference type="PROSITE" id="PS51332">
    <property type="entry name" value="B12_BINDING"/>
    <property type="match status" value="1"/>
</dbReference>
<evidence type="ECO:0000256" key="5">
    <source>
        <dbReference type="ARBA" id="ARBA00022723"/>
    </source>
</evidence>
<evidence type="ECO:0000256" key="1">
    <source>
        <dbReference type="ARBA" id="ARBA00001966"/>
    </source>
</evidence>
<proteinExistence type="predicted"/>
<dbReference type="CDD" id="cd01335">
    <property type="entry name" value="Radical_SAM"/>
    <property type="match status" value="1"/>
</dbReference>
<name>X1LCZ9_9ZZZZ</name>
<dbReference type="GO" id="GO:0003824">
    <property type="term" value="F:catalytic activity"/>
    <property type="evidence" value="ECO:0007669"/>
    <property type="project" value="InterPro"/>
</dbReference>
<evidence type="ECO:0000256" key="3">
    <source>
        <dbReference type="ARBA" id="ARBA00022679"/>
    </source>
</evidence>
<dbReference type="GO" id="GO:0005829">
    <property type="term" value="C:cytosol"/>
    <property type="evidence" value="ECO:0007669"/>
    <property type="project" value="TreeGrafter"/>
</dbReference>
<dbReference type="EMBL" id="BARV01007107">
    <property type="protein sequence ID" value="GAI03736.1"/>
    <property type="molecule type" value="Genomic_DNA"/>
</dbReference>
<feature type="non-terminal residue" evidence="10">
    <location>
        <position position="1"/>
    </location>
</feature>
<organism evidence="10">
    <name type="scientific">marine sediment metagenome</name>
    <dbReference type="NCBI Taxonomy" id="412755"/>
    <lineage>
        <taxon>unclassified sequences</taxon>
        <taxon>metagenomes</taxon>
        <taxon>ecological metagenomes</taxon>
    </lineage>
</organism>
<dbReference type="SFLD" id="SFLDS00029">
    <property type="entry name" value="Radical_SAM"/>
    <property type="match status" value="1"/>
</dbReference>
<dbReference type="PANTHER" id="PTHR43409">
    <property type="entry name" value="ANAEROBIC MAGNESIUM-PROTOPORPHYRIN IX MONOMETHYL ESTER CYCLASE-RELATED"/>
    <property type="match status" value="1"/>
</dbReference>
<dbReference type="PROSITE" id="PS51918">
    <property type="entry name" value="RADICAL_SAM"/>
    <property type="match status" value="1"/>
</dbReference>
<dbReference type="Pfam" id="PF04055">
    <property type="entry name" value="Radical_SAM"/>
    <property type="match status" value="1"/>
</dbReference>
<evidence type="ECO:0000256" key="7">
    <source>
        <dbReference type="ARBA" id="ARBA00023014"/>
    </source>
</evidence>
<gene>
    <name evidence="10" type="ORF">S06H3_14534</name>
</gene>
<dbReference type="InterPro" id="IPR007197">
    <property type="entry name" value="rSAM"/>
</dbReference>
<dbReference type="SFLD" id="SFLDG01123">
    <property type="entry name" value="methyltransferase_(Class_B)"/>
    <property type="match status" value="1"/>
</dbReference>
<evidence type="ECO:0000256" key="6">
    <source>
        <dbReference type="ARBA" id="ARBA00023004"/>
    </source>
</evidence>
<dbReference type="InterPro" id="IPR051198">
    <property type="entry name" value="BchE-like"/>
</dbReference>
<dbReference type="GO" id="GO:0031419">
    <property type="term" value="F:cobalamin binding"/>
    <property type="evidence" value="ECO:0007669"/>
    <property type="project" value="InterPro"/>
</dbReference>
<comment type="caution">
    <text evidence="10">The sequence shown here is derived from an EMBL/GenBank/DDBJ whole genome shotgun (WGS) entry which is preliminary data.</text>
</comment>
<protein>
    <submittedName>
        <fullName evidence="10">Uncharacterized protein</fullName>
    </submittedName>
</protein>
<evidence type="ECO:0000259" key="9">
    <source>
        <dbReference type="PROSITE" id="PS51918"/>
    </source>
</evidence>
<dbReference type="Gene3D" id="3.40.50.280">
    <property type="entry name" value="Cobalamin-binding domain"/>
    <property type="match status" value="1"/>
</dbReference>
<keyword evidence="4" id="KW-0949">S-adenosyl-L-methionine</keyword>
<accession>X1LCZ9</accession>